<evidence type="ECO:0000256" key="4">
    <source>
        <dbReference type="ARBA" id="ARBA00022989"/>
    </source>
</evidence>
<feature type="transmembrane region" description="Helical" evidence="6">
    <location>
        <begin position="290"/>
        <end position="311"/>
    </location>
</feature>
<protein>
    <submittedName>
        <fullName evidence="7">Unannotated protein</fullName>
    </submittedName>
</protein>
<evidence type="ECO:0000313" key="7">
    <source>
        <dbReference type="EMBL" id="CAB4639136.1"/>
    </source>
</evidence>
<dbReference type="InterPro" id="IPR043428">
    <property type="entry name" value="LivM-like"/>
</dbReference>
<dbReference type="PANTHER" id="PTHR30482:SF10">
    <property type="entry name" value="HIGH-AFFINITY BRANCHED-CHAIN AMINO ACID TRANSPORT PROTEIN BRAE"/>
    <property type="match status" value="1"/>
</dbReference>
<feature type="transmembrane region" description="Helical" evidence="6">
    <location>
        <begin position="30"/>
        <end position="50"/>
    </location>
</feature>
<sequence>MLKKHPLLTFIFFGFILFLISNRLDELRVYQGATVAVYAIGIASLILLIGYSGQISLGHGALLAIGGYAAALSRIHYEAPIWLTFVIAVLAAAIGGALLGLAAARLSGPYLAGTTLALAIGLPSIANQFSIFGGEQGLYFDIGLPPASLGEDFTQYKWYFWISWSVALIVLYWLRNVMNSRYGRSWRAVRSNDVAAELAGIHVGRNKVLAFTISAGLAGIAGALLAMTVSLVSPGVYPLVLSFSLATGAVLSGVTTLGGVMIGSVTLVAIPEIALAIANRYGSETITTNLPGLLVSALLILTVLFVPNGPVEQLHAKRAKKGHSSHSLIEVTVRVGSKTLSTKKK</sequence>
<feature type="transmembrane region" description="Helical" evidence="6">
    <location>
        <begin position="81"/>
        <end position="103"/>
    </location>
</feature>
<dbReference type="EMBL" id="CAEZVZ010000023">
    <property type="protein sequence ID" value="CAB4639136.1"/>
    <property type="molecule type" value="Genomic_DNA"/>
</dbReference>
<feature type="transmembrane region" description="Helical" evidence="6">
    <location>
        <begin position="7"/>
        <end position="24"/>
    </location>
</feature>
<reference evidence="7" key="1">
    <citation type="submission" date="2020-05" db="EMBL/GenBank/DDBJ databases">
        <authorList>
            <person name="Chiriac C."/>
            <person name="Salcher M."/>
            <person name="Ghai R."/>
            <person name="Kavagutti S V."/>
        </authorList>
    </citation>
    <scope>NUCLEOTIDE SEQUENCE</scope>
</reference>
<evidence type="ECO:0000256" key="6">
    <source>
        <dbReference type="SAM" id="Phobius"/>
    </source>
</evidence>
<gene>
    <name evidence="7" type="ORF">UFOPK2162_00276</name>
</gene>
<keyword evidence="2" id="KW-1003">Cell membrane</keyword>
<proteinExistence type="predicted"/>
<dbReference type="CDD" id="cd06581">
    <property type="entry name" value="TM_PBP1_LivM_like"/>
    <property type="match status" value="1"/>
</dbReference>
<feature type="transmembrane region" description="Helical" evidence="6">
    <location>
        <begin position="158"/>
        <end position="174"/>
    </location>
</feature>
<comment type="subcellular location">
    <subcellularLocation>
        <location evidence="1">Cell membrane</location>
        <topology evidence="1">Multi-pass membrane protein</topology>
    </subcellularLocation>
</comment>
<evidence type="ECO:0000256" key="2">
    <source>
        <dbReference type="ARBA" id="ARBA00022475"/>
    </source>
</evidence>
<evidence type="ECO:0000256" key="5">
    <source>
        <dbReference type="ARBA" id="ARBA00023136"/>
    </source>
</evidence>
<keyword evidence="5 6" id="KW-0472">Membrane</keyword>
<keyword evidence="4 6" id="KW-1133">Transmembrane helix</keyword>
<dbReference type="AlphaFoldDB" id="A0A6J6JQA0"/>
<dbReference type="GO" id="GO:0005886">
    <property type="term" value="C:plasma membrane"/>
    <property type="evidence" value="ECO:0007669"/>
    <property type="project" value="UniProtKB-SubCell"/>
</dbReference>
<dbReference type="InterPro" id="IPR001851">
    <property type="entry name" value="ABC_transp_permease"/>
</dbReference>
<feature type="transmembrane region" description="Helical" evidence="6">
    <location>
        <begin position="57"/>
        <end position="75"/>
    </location>
</feature>
<dbReference type="Pfam" id="PF02653">
    <property type="entry name" value="BPD_transp_2"/>
    <property type="match status" value="1"/>
</dbReference>
<dbReference type="GO" id="GO:0015658">
    <property type="term" value="F:branched-chain amino acid transmembrane transporter activity"/>
    <property type="evidence" value="ECO:0007669"/>
    <property type="project" value="InterPro"/>
</dbReference>
<accession>A0A6J6JQA0</accession>
<name>A0A6J6JQA0_9ZZZZ</name>
<evidence type="ECO:0000256" key="3">
    <source>
        <dbReference type="ARBA" id="ARBA00022692"/>
    </source>
</evidence>
<keyword evidence="3 6" id="KW-0812">Transmembrane</keyword>
<dbReference type="PANTHER" id="PTHR30482">
    <property type="entry name" value="HIGH-AFFINITY BRANCHED-CHAIN AMINO ACID TRANSPORT SYSTEM PERMEASE"/>
    <property type="match status" value="1"/>
</dbReference>
<evidence type="ECO:0000256" key="1">
    <source>
        <dbReference type="ARBA" id="ARBA00004651"/>
    </source>
</evidence>
<organism evidence="7">
    <name type="scientific">freshwater metagenome</name>
    <dbReference type="NCBI Taxonomy" id="449393"/>
    <lineage>
        <taxon>unclassified sequences</taxon>
        <taxon>metagenomes</taxon>
        <taxon>ecological metagenomes</taxon>
    </lineage>
</organism>
<feature type="transmembrane region" description="Helical" evidence="6">
    <location>
        <begin position="208"/>
        <end position="229"/>
    </location>
</feature>
<feature type="transmembrane region" description="Helical" evidence="6">
    <location>
        <begin position="110"/>
        <end position="131"/>
    </location>
</feature>